<keyword evidence="2" id="KW-1185">Reference proteome</keyword>
<evidence type="ECO:0000313" key="1">
    <source>
        <dbReference type="EMBL" id="CAI2385180.1"/>
    </source>
</evidence>
<dbReference type="AlphaFoldDB" id="A0AAD1Y6D0"/>
<dbReference type="Proteomes" id="UP001295684">
    <property type="component" value="Unassembled WGS sequence"/>
</dbReference>
<reference evidence="1" key="1">
    <citation type="submission" date="2023-07" db="EMBL/GenBank/DDBJ databases">
        <authorList>
            <consortium name="AG Swart"/>
            <person name="Singh M."/>
            <person name="Singh A."/>
            <person name="Seah K."/>
            <person name="Emmerich C."/>
        </authorList>
    </citation>
    <scope>NUCLEOTIDE SEQUENCE</scope>
    <source>
        <strain evidence="1">DP1</strain>
    </source>
</reference>
<evidence type="ECO:0000313" key="2">
    <source>
        <dbReference type="Proteomes" id="UP001295684"/>
    </source>
</evidence>
<protein>
    <submittedName>
        <fullName evidence="1">Uncharacterized protein</fullName>
    </submittedName>
</protein>
<organism evidence="1 2">
    <name type="scientific">Euplotes crassus</name>
    <dbReference type="NCBI Taxonomy" id="5936"/>
    <lineage>
        <taxon>Eukaryota</taxon>
        <taxon>Sar</taxon>
        <taxon>Alveolata</taxon>
        <taxon>Ciliophora</taxon>
        <taxon>Intramacronucleata</taxon>
        <taxon>Spirotrichea</taxon>
        <taxon>Hypotrichia</taxon>
        <taxon>Euplotida</taxon>
        <taxon>Euplotidae</taxon>
        <taxon>Moneuplotes</taxon>
    </lineage>
</organism>
<name>A0AAD1Y6D0_EUPCR</name>
<gene>
    <name evidence="1" type="ORF">ECRASSUSDP1_LOCUS26728</name>
</gene>
<proteinExistence type="predicted"/>
<dbReference type="EMBL" id="CAMPGE010027562">
    <property type="protein sequence ID" value="CAI2385180.1"/>
    <property type="molecule type" value="Genomic_DNA"/>
</dbReference>
<sequence>MNQIKSVLIRQRPARGARLFSNYNPQDMNSEYEAVGSDLRQMASSAIKFLDDSLQKEYIEGKEEFDVKGEMMMLFYF</sequence>
<accession>A0AAD1Y6D0</accession>
<comment type="caution">
    <text evidence="1">The sequence shown here is derived from an EMBL/GenBank/DDBJ whole genome shotgun (WGS) entry which is preliminary data.</text>
</comment>